<feature type="domain" description="AHC1 N-terminal" evidence="3">
    <location>
        <begin position="110"/>
        <end position="190"/>
    </location>
</feature>
<evidence type="ECO:0000259" key="3">
    <source>
        <dbReference type="Pfam" id="PF25910"/>
    </source>
</evidence>
<feature type="region of interest" description="Disordered" evidence="1">
    <location>
        <begin position="389"/>
        <end position="436"/>
    </location>
</feature>
<dbReference type="InterPro" id="IPR058707">
    <property type="entry name" value="AHC1_N"/>
</dbReference>
<dbReference type="InterPro" id="IPR058706">
    <property type="entry name" value="zf-C2H2_AHC1-like"/>
</dbReference>
<evidence type="ECO:0000313" key="6">
    <source>
        <dbReference type="Proteomes" id="UP000187013"/>
    </source>
</evidence>
<sequence>MKLKGRSHTGKGDMEISDRPDSSGDVPAQVLFMDSSQGMSSKTSTHAPSSSTYYQVTTPKSPHELIFADEVNGNGNNDANYDVTGTANVGGISEGDESRSNGGPSGMGKSSRESEEVERLKYETAKAEILEKLHLHTLIGNREVQGIQREICRLDAQMKLLKTLHDDENLLDKIESYHQKETERRKRQMMTEMNYTAATGLNSNSSGYYADNSSVLPPGSPPGFLPLSASSNAHVPVHHYHTRSKSHGNLSEIPPLRPNTGATSNMAVPPGLEESSSFRANQMNLHHRRNYSSTCLTSNSGVVGKTEKNEAIFRRYDGVLIVITCSHCDRSGFTSAQGIVNHARLKHNKTYSSQPLAVLNNQILLPNDKQDPEVLEKFRSLNKDPQKEYLPSELAIPSIAKRETSPKTGLPNSKSSSSIPQQTLLPHQQDGNADQIPAPTRHLQKAYGKEDFKDLVSMVNSTPQDLENVLKEETPSSGSEVSEVEGENEGEPKSSSPSKQAFSPLSPSRETIRKNSKKRKQDQNDAFKDYKERIRPAEKKARPDVLALSVIPEHEKRSSHYNLRAKSKIRSNTDRFN</sequence>
<evidence type="ECO:0000313" key="5">
    <source>
        <dbReference type="EMBL" id="GAV52201.1"/>
    </source>
</evidence>
<feature type="region of interest" description="Disordered" evidence="1">
    <location>
        <begin position="71"/>
        <end position="116"/>
    </location>
</feature>
<gene>
    <name evidence="5" type="ORF">ZYGR_0AG01920</name>
</gene>
<feature type="region of interest" description="Disordered" evidence="1">
    <location>
        <begin position="555"/>
        <end position="577"/>
    </location>
</feature>
<evidence type="ECO:0000256" key="1">
    <source>
        <dbReference type="SAM" id="MobiDB-lite"/>
    </source>
</evidence>
<dbReference type="AlphaFoldDB" id="A0A1Q3A995"/>
<feature type="compositionally biased region" description="Basic and acidic residues" evidence="1">
    <location>
        <begin position="10"/>
        <end position="22"/>
    </location>
</feature>
<dbReference type="Pfam" id="PF25911">
    <property type="entry name" value="AHC1_C"/>
    <property type="match status" value="1"/>
</dbReference>
<protein>
    <recommendedName>
        <fullName evidence="7">Protein AHC1</fullName>
    </recommendedName>
</protein>
<feature type="compositionally biased region" description="Polar residues" evidence="1">
    <location>
        <begin position="406"/>
        <end position="432"/>
    </location>
</feature>
<feature type="compositionally biased region" description="Low complexity" evidence="1">
    <location>
        <begin position="40"/>
        <end position="52"/>
    </location>
</feature>
<evidence type="ECO:0008006" key="7">
    <source>
        <dbReference type="Google" id="ProtNLM"/>
    </source>
</evidence>
<feature type="region of interest" description="Disordered" evidence="1">
    <location>
        <begin position="1"/>
        <end position="57"/>
    </location>
</feature>
<evidence type="ECO:0000259" key="2">
    <source>
        <dbReference type="Pfam" id="PF25909"/>
    </source>
</evidence>
<dbReference type="Pfam" id="PF25910">
    <property type="entry name" value="AHC1_N"/>
    <property type="match status" value="1"/>
</dbReference>
<proteinExistence type="predicted"/>
<comment type="caution">
    <text evidence="5">The sequence shown here is derived from an EMBL/GenBank/DDBJ whole genome shotgun (WGS) entry which is preliminary data.</text>
</comment>
<feature type="compositionally biased region" description="Basic and acidic residues" evidence="1">
    <location>
        <begin position="521"/>
        <end position="543"/>
    </location>
</feature>
<feature type="compositionally biased region" description="Polar residues" evidence="1">
    <location>
        <begin position="493"/>
        <end position="509"/>
    </location>
</feature>
<feature type="region of interest" description="Disordered" evidence="1">
    <location>
        <begin position="465"/>
        <end position="543"/>
    </location>
</feature>
<feature type="compositionally biased region" description="Basic residues" evidence="1">
    <location>
        <begin position="559"/>
        <end position="569"/>
    </location>
</feature>
<dbReference type="Proteomes" id="UP000187013">
    <property type="component" value="Unassembled WGS sequence"/>
</dbReference>
<dbReference type="Pfam" id="PF25909">
    <property type="entry name" value="zf-C2H2_AHC1"/>
    <property type="match status" value="1"/>
</dbReference>
<dbReference type="EMBL" id="BDGX01000033">
    <property type="protein sequence ID" value="GAV52201.1"/>
    <property type="molecule type" value="Genomic_DNA"/>
</dbReference>
<organism evidence="5 6">
    <name type="scientific">Zygosaccharomyces rouxii</name>
    <dbReference type="NCBI Taxonomy" id="4956"/>
    <lineage>
        <taxon>Eukaryota</taxon>
        <taxon>Fungi</taxon>
        <taxon>Dikarya</taxon>
        <taxon>Ascomycota</taxon>
        <taxon>Saccharomycotina</taxon>
        <taxon>Saccharomycetes</taxon>
        <taxon>Saccharomycetales</taxon>
        <taxon>Saccharomycetaceae</taxon>
        <taxon>Zygosaccharomyces</taxon>
    </lineage>
</organism>
<name>A0A1Q3A995_ZYGRO</name>
<evidence type="ECO:0000259" key="4">
    <source>
        <dbReference type="Pfam" id="PF25911"/>
    </source>
</evidence>
<feature type="domain" description="AHC1 C-terminal" evidence="4">
    <location>
        <begin position="442"/>
        <end position="466"/>
    </location>
</feature>
<feature type="domain" description="AHC1-like C2H2 zinc-finger" evidence="2">
    <location>
        <begin position="302"/>
        <end position="396"/>
    </location>
</feature>
<accession>A0A1Q3A995</accession>
<reference evidence="5 6" key="1">
    <citation type="submission" date="2016-08" db="EMBL/GenBank/DDBJ databases">
        <title>Draft genome sequence of allopolyploid Zygosaccharomyces rouxii.</title>
        <authorList>
            <person name="Watanabe J."/>
            <person name="Uehara K."/>
            <person name="Mogi Y."/>
            <person name="Tsukioka Y."/>
        </authorList>
    </citation>
    <scope>NUCLEOTIDE SEQUENCE [LARGE SCALE GENOMIC DNA]</scope>
    <source>
        <strain evidence="5 6">NBRC 110957</strain>
    </source>
</reference>
<dbReference type="InterPro" id="IPR058708">
    <property type="entry name" value="AHC1_C"/>
</dbReference>
<feature type="compositionally biased region" description="Polar residues" evidence="1">
    <location>
        <begin position="73"/>
        <end position="87"/>
    </location>
</feature>
<dbReference type="OrthoDB" id="5355528at2759"/>